<dbReference type="EMBL" id="FORU01000005">
    <property type="protein sequence ID" value="SFJ28614.1"/>
    <property type="molecule type" value="Genomic_DNA"/>
</dbReference>
<dbReference type="PANTHER" id="PTHR41164:SF1">
    <property type="entry name" value="CURLI PRODUCTION ASSEMBLY_TRANSPORT COMPONENT CSGG"/>
    <property type="match status" value="1"/>
</dbReference>
<proteinExistence type="predicted"/>
<evidence type="ECO:0000313" key="7">
    <source>
        <dbReference type="Proteomes" id="UP000243887"/>
    </source>
</evidence>
<keyword evidence="4" id="KW-0564">Palmitate</keyword>
<dbReference type="GO" id="GO:0030288">
    <property type="term" value="C:outer membrane-bounded periplasmic space"/>
    <property type="evidence" value="ECO:0007669"/>
    <property type="project" value="InterPro"/>
</dbReference>
<keyword evidence="5" id="KW-0449">Lipoprotein</keyword>
<dbReference type="Pfam" id="PF03783">
    <property type="entry name" value="CsgG"/>
    <property type="match status" value="1"/>
</dbReference>
<dbReference type="PANTHER" id="PTHR41164">
    <property type="entry name" value="CURLI PRODUCTION ASSEMBLY/TRANSPORT COMPONENT CSGG"/>
    <property type="match status" value="1"/>
</dbReference>
<evidence type="ECO:0000256" key="4">
    <source>
        <dbReference type="ARBA" id="ARBA00023139"/>
    </source>
</evidence>
<sequence>MRVFTYILWSILLSLFVVSCGSYWNQPVTNKSARIGELTSGSMKLKNMPKPTEQVVAGVYNFRDQTGQYKNIETGSSFSTAISQGGTTILIKSLEDSGWFTVVERENLGNLLNERNIINTTREQFAKAGNTDQKPLPPLLFAGILLEGGVVSYDTNIITGGSGARYFGVGGSVQYREDRITVYLRAVSTTNGRVLKTVYVSKTILSQAVSANLFKYVNFQRLLEVEMGYTVNEPVQLAMKDAIEKAVESIIIEGIEDGLWKTKDGDVMDNFLVSEYKKEKVIDESTLLHDRKQRFRHTKNEVGLSGGVALLDGDLKDKKAGYSFRLDYTRNLSSSFAWNLNVNPMQLKTGKSFKNQLYSIDTNLRYMLLPNDNVSPYVYGGVGMLGDYFMLANRKGKDDFFFKVQYGLGLNFNLSDDFSLFAYGEHHLPFTDKLEGVKSGKRNDFYYTGGIGVKFYF</sequence>
<dbReference type="SUPFAM" id="SSF56925">
    <property type="entry name" value="OMPA-like"/>
    <property type="match status" value="1"/>
</dbReference>
<evidence type="ECO:0000256" key="2">
    <source>
        <dbReference type="ARBA" id="ARBA00022729"/>
    </source>
</evidence>
<dbReference type="InterPro" id="IPR011250">
    <property type="entry name" value="OMP/PagP_B-barrel"/>
</dbReference>
<reference evidence="7" key="1">
    <citation type="submission" date="2016-10" db="EMBL/GenBank/DDBJ databases">
        <authorList>
            <person name="Varghese N."/>
            <person name="Submissions S."/>
        </authorList>
    </citation>
    <scope>NUCLEOTIDE SEQUENCE [LARGE SCALE GENOMIC DNA]</scope>
    <source>
        <strain evidence="7">DSM 26542</strain>
    </source>
</reference>
<keyword evidence="3" id="KW-0472">Membrane</keyword>
<evidence type="ECO:0000313" key="6">
    <source>
        <dbReference type="EMBL" id="SFJ28614.1"/>
    </source>
</evidence>
<dbReference type="Gene3D" id="3.40.50.10610">
    <property type="entry name" value="ABC-type transport auxiliary lipoprotein component"/>
    <property type="match status" value="1"/>
</dbReference>
<dbReference type="OrthoDB" id="1110708at2"/>
<name>A0A1I3Q334_9FLAO</name>
<dbReference type="Proteomes" id="UP000243887">
    <property type="component" value="Unassembled WGS sequence"/>
</dbReference>
<gene>
    <name evidence="6" type="ORF">SAMN04487893_10547</name>
</gene>
<dbReference type="RefSeq" id="WP_090678536.1">
    <property type="nucleotide sequence ID" value="NZ_FORU01000005.1"/>
</dbReference>
<dbReference type="InterPro" id="IPR005534">
    <property type="entry name" value="Curli_assmbl/transp-comp_CsgG"/>
</dbReference>
<dbReference type="STRING" id="1150112.SAMN04487893_10547"/>
<accession>A0A1I3Q334</accession>
<keyword evidence="2" id="KW-0732">Signal</keyword>
<keyword evidence="1" id="KW-1003">Cell membrane</keyword>
<dbReference type="AlphaFoldDB" id="A0A1I3Q334"/>
<dbReference type="PROSITE" id="PS51257">
    <property type="entry name" value="PROKAR_LIPOPROTEIN"/>
    <property type="match status" value="1"/>
</dbReference>
<organism evidence="6 7">
    <name type="scientific">Myroides guanonis</name>
    <dbReference type="NCBI Taxonomy" id="1150112"/>
    <lineage>
        <taxon>Bacteria</taxon>
        <taxon>Pseudomonadati</taxon>
        <taxon>Bacteroidota</taxon>
        <taxon>Flavobacteriia</taxon>
        <taxon>Flavobacteriales</taxon>
        <taxon>Flavobacteriaceae</taxon>
        <taxon>Myroides</taxon>
    </lineage>
</organism>
<dbReference type="Gene3D" id="2.40.160.20">
    <property type="match status" value="1"/>
</dbReference>
<keyword evidence="7" id="KW-1185">Reference proteome</keyword>
<evidence type="ECO:0000256" key="1">
    <source>
        <dbReference type="ARBA" id="ARBA00022475"/>
    </source>
</evidence>
<protein>
    <submittedName>
        <fullName evidence="6">Curli production assembly/transport component CsgG</fullName>
    </submittedName>
</protein>
<evidence type="ECO:0000256" key="5">
    <source>
        <dbReference type="ARBA" id="ARBA00023288"/>
    </source>
</evidence>
<evidence type="ECO:0000256" key="3">
    <source>
        <dbReference type="ARBA" id="ARBA00023136"/>
    </source>
</evidence>